<evidence type="ECO:0000259" key="1">
    <source>
        <dbReference type="Pfam" id="PF13022"/>
    </source>
</evidence>
<sequence length="116" mass="13447">MSKNFEKCIKLMVETDFKVSEIAEELKVSERTIYNWKKRDDFNELKEKYQKEYLANLTAPAIRTLQGLLNAKSELVRFQAATDILDRTGYKPTDKQEISIDEPIVLANSWVQDNGS</sequence>
<proteinExistence type="predicted"/>
<dbReference type="SUPFAM" id="SSF46689">
    <property type="entry name" value="Homeodomain-like"/>
    <property type="match status" value="1"/>
</dbReference>
<protein>
    <submittedName>
        <fullName evidence="2">Phage protein</fullName>
    </submittedName>
</protein>
<organism evidence="2 3">
    <name type="scientific">Streptococcus dysgalactiae subsp. dysgalactiae</name>
    <dbReference type="NCBI Taxonomy" id="99822"/>
    <lineage>
        <taxon>Bacteria</taxon>
        <taxon>Bacillati</taxon>
        <taxon>Bacillota</taxon>
        <taxon>Bacilli</taxon>
        <taxon>Lactobacillales</taxon>
        <taxon>Streptococcaceae</taxon>
        <taxon>Streptococcus</taxon>
    </lineage>
</organism>
<feature type="domain" description="Homeodomain phBC6A51-type" evidence="1">
    <location>
        <begin position="3"/>
        <end position="98"/>
    </location>
</feature>
<dbReference type="Pfam" id="PF13022">
    <property type="entry name" value="HTH_Tnp_1_2"/>
    <property type="match status" value="1"/>
</dbReference>
<name>A0A380JU33_STRDY</name>
<accession>A0A380JU33</accession>
<dbReference type="EMBL" id="UHFG01000004">
    <property type="protein sequence ID" value="SUN47739.1"/>
    <property type="molecule type" value="Genomic_DNA"/>
</dbReference>
<reference evidence="2 3" key="1">
    <citation type="submission" date="2018-06" db="EMBL/GenBank/DDBJ databases">
        <authorList>
            <consortium name="Pathogen Informatics"/>
            <person name="Doyle S."/>
        </authorList>
    </citation>
    <scope>NUCLEOTIDE SEQUENCE [LARGE SCALE GENOMIC DNA]</scope>
    <source>
        <strain evidence="2 3">NCTC4670</strain>
    </source>
</reference>
<dbReference type="AlphaFoldDB" id="A0A380JU33"/>
<dbReference type="InterPro" id="IPR009057">
    <property type="entry name" value="Homeodomain-like_sf"/>
</dbReference>
<dbReference type="InterPro" id="IPR024978">
    <property type="entry name" value="Homeodomain_phBC6A51-type"/>
</dbReference>
<gene>
    <name evidence="2" type="ORF">NCTC4670_00370</name>
</gene>
<evidence type="ECO:0000313" key="2">
    <source>
        <dbReference type="EMBL" id="SUN47739.1"/>
    </source>
</evidence>
<dbReference type="Gene3D" id="1.10.10.60">
    <property type="entry name" value="Homeodomain-like"/>
    <property type="match status" value="1"/>
</dbReference>
<dbReference type="Proteomes" id="UP000254797">
    <property type="component" value="Unassembled WGS sequence"/>
</dbReference>
<evidence type="ECO:0000313" key="3">
    <source>
        <dbReference type="Proteomes" id="UP000254797"/>
    </source>
</evidence>